<evidence type="ECO:0000313" key="3">
    <source>
        <dbReference type="Proteomes" id="UP000887159"/>
    </source>
</evidence>
<protein>
    <submittedName>
        <fullName evidence="2">Uncharacterized protein</fullName>
    </submittedName>
</protein>
<keyword evidence="3" id="KW-1185">Reference proteome</keyword>
<gene>
    <name evidence="2" type="ORF">TNCV_1296661</name>
</gene>
<evidence type="ECO:0000313" key="2">
    <source>
        <dbReference type="EMBL" id="GFY14005.1"/>
    </source>
</evidence>
<dbReference type="Proteomes" id="UP000887159">
    <property type="component" value="Unassembled WGS sequence"/>
</dbReference>
<name>A0A8X6SLX8_TRICX</name>
<dbReference type="AlphaFoldDB" id="A0A8X6SLX8"/>
<reference evidence="2" key="1">
    <citation type="submission" date="2020-08" db="EMBL/GenBank/DDBJ databases">
        <title>Multicomponent nature underlies the extraordinary mechanical properties of spider dragline silk.</title>
        <authorList>
            <person name="Kono N."/>
            <person name="Nakamura H."/>
            <person name="Mori M."/>
            <person name="Yoshida Y."/>
            <person name="Ohtoshi R."/>
            <person name="Malay A.D."/>
            <person name="Moran D.A.P."/>
            <person name="Tomita M."/>
            <person name="Numata K."/>
            <person name="Arakawa K."/>
        </authorList>
    </citation>
    <scope>NUCLEOTIDE SEQUENCE</scope>
</reference>
<dbReference type="EMBL" id="BMAU01021325">
    <property type="protein sequence ID" value="GFY14005.1"/>
    <property type="molecule type" value="Genomic_DNA"/>
</dbReference>
<comment type="caution">
    <text evidence="2">The sequence shown here is derived from an EMBL/GenBank/DDBJ whole genome shotgun (WGS) entry which is preliminary data.</text>
</comment>
<organism evidence="2 3">
    <name type="scientific">Trichonephila clavipes</name>
    <name type="common">Golden silk orbweaver</name>
    <name type="synonym">Nephila clavipes</name>
    <dbReference type="NCBI Taxonomy" id="2585209"/>
    <lineage>
        <taxon>Eukaryota</taxon>
        <taxon>Metazoa</taxon>
        <taxon>Ecdysozoa</taxon>
        <taxon>Arthropoda</taxon>
        <taxon>Chelicerata</taxon>
        <taxon>Arachnida</taxon>
        <taxon>Araneae</taxon>
        <taxon>Araneomorphae</taxon>
        <taxon>Entelegynae</taxon>
        <taxon>Araneoidea</taxon>
        <taxon>Nephilidae</taxon>
        <taxon>Trichonephila</taxon>
    </lineage>
</organism>
<sequence length="125" mass="13879">MSSVSSLPPTHLSGRERGVSCSRVYGPKETPPSRLHQRCQQLRLLIPSIEDLLHWVQSKSVMSGFLKKWGESLDLATTFASEGVTVVQCWPWSLASLAYESAQSFALKFTCTGIQVQVSERIIDP</sequence>
<proteinExistence type="predicted"/>
<evidence type="ECO:0000256" key="1">
    <source>
        <dbReference type="SAM" id="MobiDB-lite"/>
    </source>
</evidence>
<feature type="region of interest" description="Disordered" evidence="1">
    <location>
        <begin position="1"/>
        <end position="33"/>
    </location>
</feature>
<accession>A0A8X6SLX8</accession>